<evidence type="ECO:0000313" key="8">
    <source>
        <dbReference type="EMBL" id="TXI26607.1"/>
    </source>
</evidence>
<dbReference type="Proteomes" id="UP000321055">
    <property type="component" value="Unassembled WGS sequence"/>
</dbReference>
<dbReference type="Pfam" id="PF09360">
    <property type="entry name" value="zf-CDGSH"/>
    <property type="match status" value="2"/>
</dbReference>
<dbReference type="PANTHER" id="PTHR46491:SF3">
    <property type="entry name" value="CDGSH IRON-SULFUR DOMAIN-CONTAINING PROTEIN 3, MITOCHONDRIAL"/>
    <property type="match status" value="1"/>
</dbReference>
<evidence type="ECO:0000313" key="7">
    <source>
        <dbReference type="EMBL" id="SEN89829.1"/>
    </source>
</evidence>
<dbReference type="InterPro" id="IPR052950">
    <property type="entry name" value="CISD"/>
</dbReference>
<feature type="domain" description="Iron-binding zinc finger CDGSH type" evidence="5">
    <location>
        <begin position="11"/>
        <end position="48"/>
    </location>
</feature>
<reference evidence="7" key="2">
    <citation type="submission" date="2016-10" db="EMBL/GenBank/DDBJ databases">
        <authorList>
            <person name="de Groot N.N."/>
        </authorList>
    </citation>
    <scope>NUCLEOTIDE SEQUENCE [LARGE SCALE GENOMIC DNA]</scope>
    <source>
        <strain evidence="7">Nm76</strain>
    </source>
</reference>
<dbReference type="PANTHER" id="PTHR46491">
    <property type="entry name" value="CDGSH IRON SULFUR DOMAIN PROTEIN HOMOLOG"/>
    <property type="match status" value="1"/>
</dbReference>
<dbReference type="AlphaFoldDB" id="A0A1H8K9Z0"/>
<dbReference type="OrthoDB" id="9795032at2"/>
<dbReference type="Proteomes" id="UP000244128">
    <property type="component" value="Unassembled WGS sequence"/>
</dbReference>
<feature type="domain" description="Iron-binding zinc finger CDGSH type" evidence="5">
    <location>
        <begin position="49"/>
        <end position="80"/>
    </location>
</feature>
<name>A0A1H8K9Z0_9PROT</name>
<reference evidence="8 11" key="4">
    <citation type="submission" date="2018-09" db="EMBL/GenBank/DDBJ databases">
        <title>Metagenome Assembled Genomes from an Advanced Water Purification Facility.</title>
        <authorList>
            <person name="Stamps B.W."/>
            <person name="Spear J.R."/>
        </authorList>
    </citation>
    <scope>NUCLEOTIDE SEQUENCE [LARGE SCALE GENOMIC DNA]</scope>
    <source>
        <strain evidence="8">Bin_54_1</strain>
    </source>
</reference>
<dbReference type="GO" id="GO:0005737">
    <property type="term" value="C:cytoplasm"/>
    <property type="evidence" value="ECO:0007669"/>
    <property type="project" value="UniProtKB-ARBA"/>
</dbReference>
<keyword evidence="3" id="KW-0408">Iron</keyword>
<keyword evidence="9" id="KW-1185">Reference proteome</keyword>
<dbReference type="SMART" id="SM00704">
    <property type="entry name" value="ZnF_CDGSH"/>
    <property type="match status" value="2"/>
</dbReference>
<evidence type="ECO:0000256" key="4">
    <source>
        <dbReference type="ARBA" id="ARBA00023014"/>
    </source>
</evidence>
<evidence type="ECO:0000313" key="9">
    <source>
        <dbReference type="Proteomes" id="UP000198814"/>
    </source>
</evidence>
<dbReference type="InterPro" id="IPR042216">
    <property type="entry name" value="MitoNEET_CISD"/>
</dbReference>
<evidence type="ECO:0000313" key="6">
    <source>
        <dbReference type="EMBL" id="PTQ77139.1"/>
    </source>
</evidence>
<dbReference type="STRING" id="42354.SAMN05216333_10257"/>
<evidence type="ECO:0000313" key="11">
    <source>
        <dbReference type="Proteomes" id="UP000321055"/>
    </source>
</evidence>
<dbReference type="Gene3D" id="3.40.5.90">
    <property type="entry name" value="CDGSH iron-sulfur domain, mitoNEET-type"/>
    <property type="match status" value="2"/>
</dbReference>
<sequence length="81" mass="9174">MENTSNTNQPFSPIEVKLESGKDYYWCTCGRSKSQPFCDGSHKNTEFTPKKFSVSEDKTAWLCTCKKTGNAPFCDGTHRKL</sequence>
<keyword evidence="1" id="KW-0001">2Fe-2S</keyword>
<accession>A0A1H8K9Z0</accession>
<keyword evidence="4" id="KW-0411">Iron-sulfur</keyword>
<dbReference type="GO" id="GO:0051537">
    <property type="term" value="F:2 iron, 2 sulfur cluster binding"/>
    <property type="evidence" value="ECO:0007669"/>
    <property type="project" value="UniProtKB-KW"/>
</dbReference>
<proteinExistence type="predicted"/>
<evidence type="ECO:0000256" key="1">
    <source>
        <dbReference type="ARBA" id="ARBA00022714"/>
    </source>
</evidence>
<dbReference type="RefSeq" id="WP_090315847.1">
    <property type="nucleotide sequence ID" value="NZ_FNOE01000003.1"/>
</dbReference>
<evidence type="ECO:0000256" key="3">
    <source>
        <dbReference type="ARBA" id="ARBA00023004"/>
    </source>
</evidence>
<reference evidence="6 10" key="3">
    <citation type="submission" date="2018-04" db="EMBL/GenBank/DDBJ databases">
        <title>Active sludge and wastewater microbial communities from Klosterneuburg, Austria.</title>
        <authorList>
            <person name="Wagner M."/>
        </authorList>
    </citation>
    <scope>NUCLEOTIDE SEQUENCE [LARGE SCALE GENOMIC DNA]</scope>
    <source>
        <strain evidence="6 10">Nm49</strain>
    </source>
</reference>
<dbReference type="EMBL" id="FODO01000002">
    <property type="protein sequence ID" value="SEN89829.1"/>
    <property type="molecule type" value="Genomic_DNA"/>
</dbReference>
<keyword evidence="2" id="KW-0479">Metal-binding</keyword>
<evidence type="ECO:0000256" key="2">
    <source>
        <dbReference type="ARBA" id="ARBA00022723"/>
    </source>
</evidence>
<dbReference type="EMBL" id="QAOI01000010">
    <property type="protein sequence ID" value="PTQ77139.1"/>
    <property type="molecule type" value="Genomic_DNA"/>
</dbReference>
<protein>
    <submittedName>
        <fullName evidence="8">CDGSH iron-sulfur domain-containing protein</fullName>
    </submittedName>
    <submittedName>
        <fullName evidence="6">Iron-binding CDGSH zinc finger protein</fullName>
    </submittedName>
    <submittedName>
        <fullName evidence="7">Iron-binding zinc finger CDGSH type</fullName>
    </submittedName>
</protein>
<dbReference type="EMBL" id="SSFX01000097">
    <property type="protein sequence ID" value="TXI26607.1"/>
    <property type="molecule type" value="Genomic_DNA"/>
</dbReference>
<gene>
    <name evidence="6" type="ORF">C8R26_11059</name>
    <name evidence="8" type="ORF">E6Q60_12040</name>
    <name evidence="7" type="ORF">SAMN05216333_10257</name>
</gene>
<reference evidence="9" key="1">
    <citation type="submission" date="2016-10" db="EMBL/GenBank/DDBJ databases">
        <authorList>
            <person name="Varghese N."/>
            <person name="Submissions S."/>
        </authorList>
    </citation>
    <scope>NUCLEOTIDE SEQUENCE [LARGE SCALE GENOMIC DNA]</scope>
    <source>
        <strain evidence="9">Nm76</strain>
    </source>
</reference>
<dbReference type="Proteomes" id="UP000198814">
    <property type="component" value="Unassembled WGS sequence"/>
</dbReference>
<dbReference type="InterPro" id="IPR018967">
    <property type="entry name" value="FeS-contain_CDGSH-typ"/>
</dbReference>
<evidence type="ECO:0000313" key="10">
    <source>
        <dbReference type="Proteomes" id="UP000244128"/>
    </source>
</evidence>
<dbReference type="GO" id="GO:0046872">
    <property type="term" value="F:metal ion binding"/>
    <property type="evidence" value="ECO:0007669"/>
    <property type="project" value="UniProtKB-KW"/>
</dbReference>
<organism evidence="7 9">
    <name type="scientific">Nitrosomonas oligotropha</name>
    <dbReference type="NCBI Taxonomy" id="42354"/>
    <lineage>
        <taxon>Bacteria</taxon>
        <taxon>Pseudomonadati</taxon>
        <taxon>Pseudomonadota</taxon>
        <taxon>Betaproteobacteria</taxon>
        <taxon>Nitrosomonadales</taxon>
        <taxon>Nitrosomonadaceae</taxon>
        <taxon>Nitrosomonas</taxon>
    </lineage>
</organism>
<evidence type="ECO:0000259" key="5">
    <source>
        <dbReference type="SMART" id="SM00704"/>
    </source>
</evidence>